<proteinExistence type="predicted"/>
<reference evidence="1 2" key="1">
    <citation type="submission" date="2017-06" db="EMBL/GenBank/DDBJ databases">
        <title>Ant-infecting Ophiocordyceps genomes reveal a high diversity of potential behavioral manipulation genes and a possible major role for enterotoxins.</title>
        <authorList>
            <person name="De Bekker C."/>
            <person name="Evans H.C."/>
            <person name="Brachmann A."/>
            <person name="Hughes D.P."/>
        </authorList>
    </citation>
    <scope>NUCLEOTIDE SEQUENCE [LARGE SCALE GENOMIC DNA]</scope>
    <source>
        <strain evidence="1 2">Map16</strain>
    </source>
</reference>
<protein>
    <submittedName>
        <fullName evidence="1">Uncharacterized protein</fullName>
    </submittedName>
</protein>
<sequence>MSLSGLSRMVPMGDVISGYRDARLRVNEFSEDARGGLGKPGEAAHRRAVQRSPVPVANVSFSLAARHRLLDLHRRAFTFDEGRGHWRVHMARYDLEISQTSPREPAPNRCLRKTFFQQVAASTTAASLSLLQVSSSQRKEFEFGEAIIILGEQVCPGYVTCYSHLVRSTGAVQAVHEYRENHSSPYRTGAWGSR</sequence>
<gene>
    <name evidence="1" type="ORF">CDD80_4477</name>
</gene>
<keyword evidence="2" id="KW-1185">Reference proteome</keyword>
<accession>A0A2C5YSL5</accession>
<dbReference type="AlphaFoldDB" id="A0A2C5YSL5"/>
<comment type="caution">
    <text evidence="1">The sequence shown here is derived from an EMBL/GenBank/DDBJ whole genome shotgun (WGS) entry which is preliminary data.</text>
</comment>
<organism evidence="1 2">
    <name type="scientific">Ophiocordyceps camponoti-rufipedis</name>
    <dbReference type="NCBI Taxonomy" id="2004952"/>
    <lineage>
        <taxon>Eukaryota</taxon>
        <taxon>Fungi</taxon>
        <taxon>Dikarya</taxon>
        <taxon>Ascomycota</taxon>
        <taxon>Pezizomycotina</taxon>
        <taxon>Sordariomycetes</taxon>
        <taxon>Hypocreomycetidae</taxon>
        <taxon>Hypocreales</taxon>
        <taxon>Ophiocordycipitaceae</taxon>
        <taxon>Ophiocordyceps</taxon>
    </lineage>
</organism>
<dbReference type="Proteomes" id="UP000226431">
    <property type="component" value="Unassembled WGS sequence"/>
</dbReference>
<name>A0A2C5YSL5_9HYPO</name>
<evidence type="ECO:0000313" key="2">
    <source>
        <dbReference type="Proteomes" id="UP000226431"/>
    </source>
</evidence>
<evidence type="ECO:0000313" key="1">
    <source>
        <dbReference type="EMBL" id="PHH72525.1"/>
    </source>
</evidence>
<dbReference type="EMBL" id="NJES01000413">
    <property type="protein sequence ID" value="PHH72525.1"/>
    <property type="molecule type" value="Genomic_DNA"/>
</dbReference>